<dbReference type="EC" id="2.7.13.3" evidence="4"/>
<dbReference type="OrthoDB" id="73375at2"/>
<dbReference type="GO" id="GO:0006355">
    <property type="term" value="P:regulation of DNA-templated transcription"/>
    <property type="evidence" value="ECO:0007669"/>
    <property type="project" value="InterPro"/>
</dbReference>
<keyword evidence="5" id="KW-1185">Reference proteome</keyword>
<sequence>MCELPKLLIVRYTLSYNNNDKRRRNGSRRIRNVFKQLKRQTRYSIRYLFTILLLWLPISVVLADTTDVRIGVLAKRGPEKSLERWSATADYLNTTLPAYRFRIIPMAFDDIQILVKNQMVDFVIVNPGIYVNLSVKYGIRRVLTLINKLSHESQVSNFGSVVFTLNELESIRNLADLKDQRVAAVHSTSLGGWIMARRELRVEGLEKWDFASLLFLNTHDAVVNAVLNREAEVGIVRTDTLERMAQEGKLNQADLRIISPKFYDDYPYAISTPLHPEWPLSQLASTPKALAKDVALALLNLPPDHPAALDANIHGWTIPENYQAVHDLLAQLEMPPYEKKLKYRFLDSIVDILYRYLLVLLVLVILMMLVTRLIRLNRSLTAHKKTLEESEHAQIITFQQAPVGLAHISLNGKVVRLNNRLSEIVALTPEQIMEINLKELLFSEDVPLCTAAFDKLRSKEMSRISAQVRLVCANGTTKWIQLSLSTIANHRNGDDHLIAVIDDIDQYKKIEEESLHAKQLKELILDIAGAGIIGIDSQANHIFVNPAAADMLGFTIDELLDKNSHATWHHSREDGSEFPESECPITKVLEHGNMHRGEQETIWRKNGKPLRVNYISTPIMEENTVIGAVIVFHRDALSNPDKLAVATS</sequence>
<evidence type="ECO:0000259" key="2">
    <source>
        <dbReference type="PROSITE" id="PS50112"/>
    </source>
</evidence>
<feature type="transmembrane region" description="Helical" evidence="1">
    <location>
        <begin position="353"/>
        <end position="374"/>
    </location>
</feature>
<dbReference type="Pfam" id="PF12974">
    <property type="entry name" value="Phosphonate-bd"/>
    <property type="match status" value="1"/>
</dbReference>
<dbReference type="InterPro" id="IPR035965">
    <property type="entry name" value="PAS-like_dom_sf"/>
</dbReference>
<dbReference type="GO" id="GO:0004673">
    <property type="term" value="F:protein histidine kinase activity"/>
    <property type="evidence" value="ECO:0007669"/>
    <property type="project" value="UniProtKB-EC"/>
</dbReference>
<dbReference type="InterPro" id="IPR013767">
    <property type="entry name" value="PAS_fold"/>
</dbReference>
<keyword evidence="1" id="KW-1133">Transmembrane helix</keyword>
<organism evidence="4 5">
    <name type="scientific">Candidatus Thiodiazotropha endolucinida</name>
    <dbReference type="NCBI Taxonomy" id="1655433"/>
    <lineage>
        <taxon>Bacteria</taxon>
        <taxon>Pseudomonadati</taxon>
        <taxon>Pseudomonadota</taxon>
        <taxon>Gammaproteobacteria</taxon>
        <taxon>Chromatiales</taxon>
        <taxon>Sedimenticolaceae</taxon>
        <taxon>Candidatus Thiodiazotropha</taxon>
    </lineage>
</organism>
<feature type="domain" description="PAS" evidence="2">
    <location>
        <begin position="517"/>
        <end position="592"/>
    </location>
</feature>
<evidence type="ECO:0000259" key="3">
    <source>
        <dbReference type="PROSITE" id="PS50113"/>
    </source>
</evidence>
<accession>A0A7Z0VNQ9</accession>
<dbReference type="EMBL" id="MARB01000003">
    <property type="protein sequence ID" value="ODJ89057.1"/>
    <property type="molecule type" value="Genomic_DNA"/>
</dbReference>
<evidence type="ECO:0000313" key="4">
    <source>
        <dbReference type="EMBL" id="ODJ89057.1"/>
    </source>
</evidence>
<dbReference type="SUPFAM" id="SSF53850">
    <property type="entry name" value="Periplasmic binding protein-like II"/>
    <property type="match status" value="1"/>
</dbReference>
<keyword evidence="4" id="KW-0808">Transferase</keyword>
<comment type="caution">
    <text evidence="4">The sequence shown here is derived from an EMBL/GenBank/DDBJ whole genome shotgun (WGS) entry which is preliminary data.</text>
</comment>
<proteinExistence type="predicted"/>
<keyword evidence="1" id="KW-0472">Membrane</keyword>
<dbReference type="PROSITE" id="PS50113">
    <property type="entry name" value="PAC"/>
    <property type="match status" value="1"/>
</dbReference>
<dbReference type="InterPro" id="IPR052155">
    <property type="entry name" value="Biofilm_reg_signaling"/>
</dbReference>
<dbReference type="SMART" id="SM00091">
    <property type="entry name" value="PAS"/>
    <property type="match status" value="2"/>
</dbReference>
<dbReference type="InterPro" id="IPR013655">
    <property type="entry name" value="PAS_fold_3"/>
</dbReference>
<dbReference type="Pfam" id="PF00989">
    <property type="entry name" value="PAS"/>
    <property type="match status" value="1"/>
</dbReference>
<keyword evidence="1" id="KW-0812">Transmembrane</keyword>
<dbReference type="CDD" id="cd00130">
    <property type="entry name" value="PAS"/>
    <property type="match status" value="2"/>
</dbReference>
<dbReference type="AlphaFoldDB" id="A0A7Z0VNQ9"/>
<dbReference type="SUPFAM" id="SSF55785">
    <property type="entry name" value="PYP-like sensor domain (PAS domain)"/>
    <property type="match status" value="2"/>
</dbReference>
<dbReference type="InterPro" id="IPR001610">
    <property type="entry name" value="PAC"/>
</dbReference>
<dbReference type="NCBIfam" id="TIGR00229">
    <property type="entry name" value="sensory_box"/>
    <property type="match status" value="2"/>
</dbReference>
<dbReference type="Gene3D" id="3.30.450.20">
    <property type="entry name" value="PAS domain"/>
    <property type="match status" value="2"/>
</dbReference>
<dbReference type="SMART" id="SM00086">
    <property type="entry name" value="PAC"/>
    <property type="match status" value="1"/>
</dbReference>
<keyword evidence="4" id="KW-0418">Kinase</keyword>
<dbReference type="Pfam" id="PF08447">
    <property type="entry name" value="PAS_3"/>
    <property type="match status" value="1"/>
</dbReference>
<evidence type="ECO:0000313" key="5">
    <source>
        <dbReference type="Proteomes" id="UP000094769"/>
    </source>
</evidence>
<feature type="domain" description="PAC" evidence="3">
    <location>
        <begin position="464"/>
        <end position="516"/>
    </location>
</feature>
<dbReference type="PROSITE" id="PS50112">
    <property type="entry name" value="PAS"/>
    <property type="match status" value="1"/>
</dbReference>
<name>A0A7Z0VNQ9_9GAMM</name>
<dbReference type="Gene3D" id="3.40.190.10">
    <property type="entry name" value="Periplasmic binding protein-like II"/>
    <property type="match status" value="2"/>
</dbReference>
<dbReference type="PANTHER" id="PTHR44757:SF2">
    <property type="entry name" value="BIOFILM ARCHITECTURE MAINTENANCE PROTEIN MBAA"/>
    <property type="match status" value="1"/>
</dbReference>
<gene>
    <name evidence="4" type="primary">ttrS</name>
    <name evidence="4" type="ORF">CODIS_06690</name>
</gene>
<dbReference type="InterPro" id="IPR000014">
    <property type="entry name" value="PAS"/>
</dbReference>
<dbReference type="PANTHER" id="PTHR44757">
    <property type="entry name" value="DIGUANYLATE CYCLASE DGCP"/>
    <property type="match status" value="1"/>
</dbReference>
<dbReference type="Proteomes" id="UP000094769">
    <property type="component" value="Unassembled WGS sequence"/>
</dbReference>
<dbReference type="InterPro" id="IPR000700">
    <property type="entry name" value="PAS-assoc_C"/>
</dbReference>
<reference evidence="4 5" key="1">
    <citation type="submission" date="2016-06" db="EMBL/GenBank/DDBJ databases">
        <title>Genome sequence of endosymbiont of Candidatus Endolucinida thiodiazotropha.</title>
        <authorList>
            <person name="Poehlein A."/>
            <person name="Koenig S."/>
            <person name="Heiden S.E."/>
            <person name="Thuermer A."/>
            <person name="Voget S."/>
            <person name="Daniel R."/>
            <person name="Markert S."/>
            <person name="Gros O."/>
            <person name="Schweder T."/>
        </authorList>
    </citation>
    <scope>NUCLEOTIDE SEQUENCE [LARGE SCALE GENOMIC DNA]</scope>
    <source>
        <strain evidence="4 5">COS</strain>
    </source>
</reference>
<protein>
    <submittedName>
        <fullName evidence="4">Tetrathionate sensor histidine kinase TtrS</fullName>
        <ecNumber evidence="4">2.7.13.3</ecNumber>
    </submittedName>
</protein>
<evidence type="ECO:0000256" key="1">
    <source>
        <dbReference type="SAM" id="Phobius"/>
    </source>
</evidence>